<accession>A0A835JRD7</accession>
<evidence type="ECO:0000313" key="1">
    <source>
        <dbReference type="EMBL" id="KAF9673846.1"/>
    </source>
</evidence>
<proteinExistence type="predicted"/>
<dbReference type="Proteomes" id="UP000657918">
    <property type="component" value="Unassembled WGS sequence"/>
</dbReference>
<reference evidence="1 2" key="1">
    <citation type="submission" date="2020-10" db="EMBL/GenBank/DDBJ databases">
        <title>Plant Genome Project.</title>
        <authorList>
            <person name="Zhang R.-G."/>
        </authorList>
    </citation>
    <scope>NUCLEOTIDE SEQUENCE [LARGE SCALE GENOMIC DNA]</scope>
    <source>
        <strain evidence="1">FAFU-HL-1</strain>
        <tissue evidence="1">Leaf</tissue>
    </source>
</reference>
<evidence type="ECO:0000313" key="2">
    <source>
        <dbReference type="Proteomes" id="UP000657918"/>
    </source>
</evidence>
<organism evidence="1 2">
    <name type="scientific">Salix dunnii</name>
    <dbReference type="NCBI Taxonomy" id="1413687"/>
    <lineage>
        <taxon>Eukaryota</taxon>
        <taxon>Viridiplantae</taxon>
        <taxon>Streptophyta</taxon>
        <taxon>Embryophyta</taxon>
        <taxon>Tracheophyta</taxon>
        <taxon>Spermatophyta</taxon>
        <taxon>Magnoliopsida</taxon>
        <taxon>eudicotyledons</taxon>
        <taxon>Gunneridae</taxon>
        <taxon>Pentapetalae</taxon>
        <taxon>rosids</taxon>
        <taxon>fabids</taxon>
        <taxon>Malpighiales</taxon>
        <taxon>Salicaceae</taxon>
        <taxon>Saliceae</taxon>
        <taxon>Salix</taxon>
    </lineage>
</organism>
<name>A0A835JRD7_9ROSI</name>
<dbReference type="AlphaFoldDB" id="A0A835JRD7"/>
<sequence length="85" mass="9830">MKTPKGRWARYPKKRESNGNIIQEQPNRAECFQANFTKSIQILMLRRRNKNYLSITLSQSALIFKNSSIYTQPGTPLEIMDSAIP</sequence>
<protein>
    <submittedName>
        <fullName evidence="1">Uncharacterized protein</fullName>
    </submittedName>
</protein>
<gene>
    <name evidence="1" type="ORF">SADUNF_Sadunf10G0066300</name>
</gene>
<keyword evidence="2" id="KW-1185">Reference proteome</keyword>
<comment type="caution">
    <text evidence="1">The sequence shown here is derived from an EMBL/GenBank/DDBJ whole genome shotgun (WGS) entry which is preliminary data.</text>
</comment>
<dbReference type="EMBL" id="JADGMS010000010">
    <property type="protein sequence ID" value="KAF9673846.1"/>
    <property type="molecule type" value="Genomic_DNA"/>
</dbReference>